<feature type="transmembrane region" description="Helical" evidence="6">
    <location>
        <begin position="75"/>
        <end position="93"/>
    </location>
</feature>
<gene>
    <name evidence="8" type="ORF">ACH3VR_08505</name>
</gene>
<dbReference type="EMBL" id="JBIQWL010000002">
    <property type="protein sequence ID" value="MFH8250388.1"/>
    <property type="molecule type" value="Genomic_DNA"/>
</dbReference>
<dbReference type="PRINTS" id="PR01035">
    <property type="entry name" value="TCRTETA"/>
</dbReference>
<evidence type="ECO:0000259" key="7">
    <source>
        <dbReference type="PROSITE" id="PS50850"/>
    </source>
</evidence>
<dbReference type="Pfam" id="PF07690">
    <property type="entry name" value="MFS_1"/>
    <property type="match status" value="1"/>
</dbReference>
<dbReference type="PROSITE" id="PS50850">
    <property type="entry name" value="MFS"/>
    <property type="match status" value="1"/>
</dbReference>
<dbReference type="Gene3D" id="1.20.1250.20">
    <property type="entry name" value="MFS general substrate transporter like domains"/>
    <property type="match status" value="2"/>
</dbReference>
<comment type="subcellular location">
    <subcellularLocation>
        <location evidence="1">Cell membrane</location>
        <topology evidence="1">Multi-pass membrane protein</topology>
    </subcellularLocation>
</comment>
<evidence type="ECO:0000256" key="2">
    <source>
        <dbReference type="ARBA" id="ARBA00022448"/>
    </source>
</evidence>
<dbReference type="InterPro" id="IPR020846">
    <property type="entry name" value="MFS_dom"/>
</dbReference>
<evidence type="ECO:0000256" key="3">
    <source>
        <dbReference type="ARBA" id="ARBA00022692"/>
    </source>
</evidence>
<accession>A0ABW7Q6C5</accession>
<feature type="transmembrane region" description="Helical" evidence="6">
    <location>
        <begin position="157"/>
        <end position="180"/>
    </location>
</feature>
<protein>
    <submittedName>
        <fullName evidence="8">MFS transporter</fullName>
    </submittedName>
</protein>
<evidence type="ECO:0000256" key="6">
    <source>
        <dbReference type="SAM" id="Phobius"/>
    </source>
</evidence>
<dbReference type="InterPro" id="IPR001958">
    <property type="entry name" value="Tet-R_TetA/multi-R_MdtG-like"/>
</dbReference>
<dbReference type="InterPro" id="IPR011701">
    <property type="entry name" value="MFS"/>
</dbReference>
<evidence type="ECO:0000256" key="5">
    <source>
        <dbReference type="ARBA" id="ARBA00023136"/>
    </source>
</evidence>
<evidence type="ECO:0000256" key="1">
    <source>
        <dbReference type="ARBA" id="ARBA00004651"/>
    </source>
</evidence>
<evidence type="ECO:0000313" key="9">
    <source>
        <dbReference type="Proteomes" id="UP001610861"/>
    </source>
</evidence>
<reference evidence="8 9" key="1">
    <citation type="submission" date="2024-09" db="EMBL/GenBank/DDBJ databases">
        <authorList>
            <person name="Pan X."/>
        </authorList>
    </citation>
    <scope>NUCLEOTIDE SEQUENCE [LARGE SCALE GENOMIC DNA]</scope>
    <source>
        <strain evidence="8 9">B2969</strain>
    </source>
</reference>
<feature type="transmembrane region" description="Helical" evidence="6">
    <location>
        <begin position="223"/>
        <end position="241"/>
    </location>
</feature>
<evidence type="ECO:0000256" key="4">
    <source>
        <dbReference type="ARBA" id="ARBA00022989"/>
    </source>
</evidence>
<feature type="transmembrane region" description="Helical" evidence="6">
    <location>
        <begin position="131"/>
        <end position="151"/>
    </location>
</feature>
<keyword evidence="2" id="KW-0813">Transport</keyword>
<name>A0ABW7Q6C5_9MICO</name>
<organism evidence="8 9">
    <name type="scientific">Microbacterium alkaliflavum</name>
    <dbReference type="NCBI Taxonomy" id="3248839"/>
    <lineage>
        <taxon>Bacteria</taxon>
        <taxon>Bacillati</taxon>
        <taxon>Actinomycetota</taxon>
        <taxon>Actinomycetes</taxon>
        <taxon>Micrococcales</taxon>
        <taxon>Microbacteriaceae</taxon>
        <taxon>Microbacterium</taxon>
    </lineage>
</organism>
<dbReference type="PANTHER" id="PTHR42718:SF9">
    <property type="entry name" value="MAJOR FACILITATOR SUPERFAMILY MULTIDRUG TRANSPORTER MFSC"/>
    <property type="match status" value="1"/>
</dbReference>
<comment type="caution">
    <text evidence="8">The sequence shown here is derived from an EMBL/GenBank/DDBJ whole genome shotgun (WGS) entry which is preliminary data.</text>
</comment>
<dbReference type="RefSeq" id="WP_396640319.1">
    <property type="nucleotide sequence ID" value="NZ_JBIQWL010000002.1"/>
</dbReference>
<sequence length="475" mass="48499">MRSPSTRAFLALALSVASLALLQNLVIPVIPLMQSDLGITADAASWTMTAWLIAAAVATPVLGRVGDLRGRRATFLAVLVVIVIGDIVAFNASSIGILLVGRVLQGVGGALFPLAFGLIRDTVPPRRVTGAIGAMSAIIGIGGAAGSVLAGPLSEAVGWRGLFLVPLVLSVVGILLTVAWVPRTSAKATGSLNVLSAVLLSGWLVALLIPLTSGARWGWTSPAVVSLLAIAVVLFAAWVVAELRAKEPLVDIRMLLDRAIWPTNAAAFLVGAAAFGFWGYLPQFVETASASGWGLGLDARAAGLVLLPLLIGMSAMGFATGALSRVLPLRVQLALGAAVMGIAVMSAVVLHTEVWQLALAGGLFGIGIGASYAAAASIIVQSVSADRVGVATGVNANLRTIGSAFGSALTSALVFGTLDASGSPLESGYDIAWLTMAALALAAAVIVLATMRRRRSEVGMPGRRIDERELVAAEA</sequence>
<keyword evidence="4 6" id="KW-1133">Transmembrane helix</keyword>
<dbReference type="SUPFAM" id="SSF103473">
    <property type="entry name" value="MFS general substrate transporter"/>
    <property type="match status" value="1"/>
</dbReference>
<dbReference type="InterPro" id="IPR036259">
    <property type="entry name" value="MFS_trans_sf"/>
</dbReference>
<proteinExistence type="predicted"/>
<feature type="transmembrane region" description="Helical" evidence="6">
    <location>
        <begin position="333"/>
        <end position="351"/>
    </location>
</feature>
<keyword evidence="3 6" id="KW-0812">Transmembrane</keyword>
<keyword evidence="9" id="KW-1185">Reference proteome</keyword>
<keyword evidence="5 6" id="KW-0472">Membrane</keyword>
<feature type="transmembrane region" description="Helical" evidence="6">
    <location>
        <begin position="192"/>
        <end position="211"/>
    </location>
</feature>
<dbReference type="Proteomes" id="UP001610861">
    <property type="component" value="Unassembled WGS sequence"/>
</dbReference>
<evidence type="ECO:0000313" key="8">
    <source>
        <dbReference type="EMBL" id="MFH8250388.1"/>
    </source>
</evidence>
<feature type="transmembrane region" description="Helical" evidence="6">
    <location>
        <begin position="357"/>
        <end position="380"/>
    </location>
</feature>
<feature type="transmembrane region" description="Helical" evidence="6">
    <location>
        <begin position="301"/>
        <end position="321"/>
    </location>
</feature>
<feature type="transmembrane region" description="Helical" evidence="6">
    <location>
        <begin position="44"/>
        <end position="63"/>
    </location>
</feature>
<feature type="transmembrane region" description="Helical" evidence="6">
    <location>
        <begin position="431"/>
        <end position="451"/>
    </location>
</feature>
<feature type="domain" description="Major facilitator superfamily (MFS) profile" evidence="7">
    <location>
        <begin position="8"/>
        <end position="455"/>
    </location>
</feature>
<feature type="transmembrane region" description="Helical" evidence="6">
    <location>
        <begin position="261"/>
        <end position="281"/>
    </location>
</feature>
<dbReference type="PANTHER" id="PTHR42718">
    <property type="entry name" value="MAJOR FACILITATOR SUPERFAMILY MULTIDRUG TRANSPORTER MFSC"/>
    <property type="match status" value="1"/>
</dbReference>
<feature type="transmembrane region" description="Helical" evidence="6">
    <location>
        <begin position="401"/>
        <end position="419"/>
    </location>
</feature>
<feature type="transmembrane region" description="Helical" evidence="6">
    <location>
        <begin position="99"/>
        <end position="119"/>
    </location>
</feature>